<dbReference type="Proteomes" id="UP000773614">
    <property type="component" value="Unassembled WGS sequence"/>
</dbReference>
<comment type="caution">
    <text evidence="2">The sequence shown here is derived from an EMBL/GenBank/DDBJ whole genome shotgun (WGS) entry which is preliminary data.</text>
</comment>
<proteinExistence type="predicted"/>
<evidence type="ECO:0000313" key="2">
    <source>
        <dbReference type="EMBL" id="MYZ46798.1"/>
    </source>
</evidence>
<accession>A0A964T1R7</accession>
<reference evidence="2" key="1">
    <citation type="submission" date="2019-03" db="EMBL/GenBank/DDBJ databases">
        <title>Afifella sp. nov., isolated from activated sludge.</title>
        <authorList>
            <person name="Li Q."/>
            <person name="Liu Y."/>
        </authorList>
    </citation>
    <scope>NUCLEOTIDE SEQUENCE</scope>
    <source>
        <strain evidence="2">L72</strain>
    </source>
</reference>
<dbReference type="OrthoDB" id="8242342at2"/>
<protein>
    <recommendedName>
        <fullName evidence="4">DNA-binding protein</fullName>
    </recommendedName>
</protein>
<dbReference type="EMBL" id="SPKJ01000006">
    <property type="protein sequence ID" value="MYZ46798.1"/>
    <property type="molecule type" value="Genomic_DNA"/>
</dbReference>
<gene>
    <name evidence="2" type="ORF">E4O86_03590</name>
</gene>
<sequence>MILADERLLTYDELASAFGLTRRSARQFVGRKGWSRSKGSDGRARVHVPVDALYGGRPGIADTPAGTALAERVERLERELATALRERDEARVRATDLGIRAAQAKAMCEVLEARLGVAEARREGSFWSRIFRFAPA</sequence>
<name>A0A964T1R7_9HYPH</name>
<organism evidence="2 3">
    <name type="scientific">Propylenella binzhouense</name>
    <dbReference type="NCBI Taxonomy" id="2555902"/>
    <lineage>
        <taxon>Bacteria</taxon>
        <taxon>Pseudomonadati</taxon>
        <taxon>Pseudomonadota</taxon>
        <taxon>Alphaproteobacteria</taxon>
        <taxon>Hyphomicrobiales</taxon>
        <taxon>Propylenellaceae</taxon>
        <taxon>Propylenella</taxon>
    </lineage>
</organism>
<keyword evidence="3" id="KW-1185">Reference proteome</keyword>
<feature type="coiled-coil region" evidence="1">
    <location>
        <begin position="66"/>
        <end position="121"/>
    </location>
</feature>
<keyword evidence="1" id="KW-0175">Coiled coil</keyword>
<evidence type="ECO:0000313" key="3">
    <source>
        <dbReference type="Proteomes" id="UP000773614"/>
    </source>
</evidence>
<dbReference type="AlphaFoldDB" id="A0A964T1R7"/>
<evidence type="ECO:0008006" key="4">
    <source>
        <dbReference type="Google" id="ProtNLM"/>
    </source>
</evidence>
<dbReference type="RefSeq" id="WP_161139143.1">
    <property type="nucleotide sequence ID" value="NZ_SPKJ01000006.1"/>
</dbReference>
<evidence type="ECO:0000256" key="1">
    <source>
        <dbReference type="SAM" id="Coils"/>
    </source>
</evidence>